<accession>A0AAP9XX66</accession>
<sequence length="98" mass="10792">MLRLLAGLFEAPALARLLRAQRSVELATRAIQRTRTAWEAAPEQRLPMRRVLAGLHFVRSALLEHDARSFAHGAALADRKGATPIPRENGKMLTIATA</sequence>
<reference evidence="2" key="2">
    <citation type="submission" date="2022-06" db="EMBL/GenBank/DDBJ databases">
        <title>Draft genome sequence of Burkholderia glumae strain GR20004 isolated from rice panicle showing bacterial panicle blight.</title>
        <authorList>
            <person name="Choi S.Y."/>
            <person name="Lee Y.H."/>
        </authorList>
    </citation>
    <scope>NUCLEOTIDE SEQUENCE</scope>
    <source>
        <strain evidence="2">GR20004</strain>
    </source>
</reference>
<reference evidence="1 3" key="1">
    <citation type="submission" date="2020-12" db="EMBL/GenBank/DDBJ databases">
        <title>FDA dAtabase for Regulatory Grade micrObial Sequences (FDA-ARGOS): Supporting development and validation of Infectious Disease Dx tests.</title>
        <authorList>
            <person name="Minogue T."/>
            <person name="Wolcott M."/>
            <person name="Wasieloski L."/>
            <person name="Aguilar W."/>
            <person name="Moore D."/>
            <person name="Jaissle J."/>
            <person name="Tallon L."/>
            <person name="Sadzewicz L."/>
            <person name="Zhao X."/>
            <person name="Boylan J."/>
            <person name="Ott S."/>
            <person name="Bowen H."/>
            <person name="Vavikolanu K."/>
            <person name="Mehta A."/>
            <person name="Aluvathingal J."/>
            <person name="Nadendla S."/>
            <person name="Yan Y."/>
            <person name="Sichtig H."/>
        </authorList>
    </citation>
    <scope>NUCLEOTIDE SEQUENCE [LARGE SCALE GENOMIC DNA]</scope>
    <source>
        <strain evidence="1 3">FDAARGOS_949</strain>
    </source>
</reference>
<organism evidence="1 3">
    <name type="scientific">Burkholderia glumae</name>
    <name type="common">Pseudomonas glumae</name>
    <dbReference type="NCBI Taxonomy" id="337"/>
    <lineage>
        <taxon>Bacteria</taxon>
        <taxon>Pseudomonadati</taxon>
        <taxon>Pseudomonadota</taxon>
        <taxon>Betaproteobacteria</taxon>
        <taxon>Burkholderiales</taxon>
        <taxon>Burkholderiaceae</taxon>
        <taxon>Burkholderia</taxon>
    </lineage>
</organism>
<dbReference type="Proteomes" id="UP000594892">
    <property type="component" value="Chromosome 1"/>
</dbReference>
<evidence type="ECO:0000313" key="4">
    <source>
        <dbReference type="Proteomes" id="UP001056386"/>
    </source>
</evidence>
<protein>
    <submittedName>
        <fullName evidence="1">Uncharacterized protein</fullName>
    </submittedName>
</protein>
<gene>
    <name evidence="1" type="ORF">I6H06_09765</name>
    <name evidence="2" type="ORF">NFI99_06915</name>
</gene>
<dbReference type="GeneID" id="45694618"/>
<dbReference type="Proteomes" id="UP001056386">
    <property type="component" value="Chromosome 2"/>
</dbReference>
<evidence type="ECO:0000313" key="2">
    <source>
        <dbReference type="EMBL" id="USS41978.1"/>
    </source>
</evidence>
<dbReference type="RefSeq" id="WP_017423687.1">
    <property type="nucleotide sequence ID" value="NZ_CP021075.1"/>
</dbReference>
<dbReference type="AlphaFoldDB" id="A0AAP9XX66"/>
<dbReference type="EMBL" id="CP065600">
    <property type="protein sequence ID" value="QPQ89885.1"/>
    <property type="molecule type" value="Genomic_DNA"/>
</dbReference>
<proteinExistence type="predicted"/>
<keyword evidence="4" id="KW-1185">Reference proteome</keyword>
<evidence type="ECO:0000313" key="1">
    <source>
        <dbReference type="EMBL" id="QPQ89885.1"/>
    </source>
</evidence>
<evidence type="ECO:0000313" key="3">
    <source>
        <dbReference type="Proteomes" id="UP000594892"/>
    </source>
</evidence>
<name>A0AAP9XX66_BURGL</name>
<dbReference type="EMBL" id="CP099583">
    <property type="protein sequence ID" value="USS41978.1"/>
    <property type="molecule type" value="Genomic_DNA"/>
</dbReference>